<dbReference type="RefSeq" id="WP_114366051.1">
    <property type="nucleotide sequence ID" value="NZ_BHZF01000002.1"/>
</dbReference>
<dbReference type="Proteomes" id="UP000253517">
    <property type="component" value="Unassembled WGS sequence"/>
</dbReference>
<feature type="transmembrane region" description="Helical" evidence="1">
    <location>
        <begin position="12"/>
        <end position="31"/>
    </location>
</feature>
<sequence length="146" mass="16556">MYTGIKHLHSFLPYVFLSLSIFLVLYSLISWRKRKSYSKSDTILRSVVVSLAHIQLLIGLILYFISPITKSAFADFGAAMKDSVLRLYALEHIFINIVAVILITIGSVKAKREIIEFKKHKLVGIYLGIGTVLILSRIPWHAWPGI</sequence>
<dbReference type="AlphaFoldDB" id="A0A369A357"/>
<keyword evidence="1" id="KW-0812">Transmembrane</keyword>
<name>A0A369A357_9FLAO</name>
<evidence type="ECO:0000313" key="2">
    <source>
        <dbReference type="EMBL" id="RCX03583.1"/>
    </source>
</evidence>
<keyword evidence="3" id="KW-1185">Reference proteome</keyword>
<organism evidence="2 3">
    <name type="scientific">Schleiferia thermophila</name>
    <dbReference type="NCBI Taxonomy" id="884107"/>
    <lineage>
        <taxon>Bacteria</taxon>
        <taxon>Pseudomonadati</taxon>
        <taxon>Bacteroidota</taxon>
        <taxon>Flavobacteriia</taxon>
        <taxon>Flavobacteriales</taxon>
        <taxon>Schleiferiaceae</taxon>
        <taxon>Schleiferia</taxon>
    </lineage>
</organism>
<keyword evidence="1" id="KW-1133">Transmembrane helix</keyword>
<protein>
    <recommendedName>
        <fullName evidence="4">Cytochrome B</fullName>
    </recommendedName>
</protein>
<feature type="transmembrane region" description="Helical" evidence="1">
    <location>
        <begin position="122"/>
        <end position="140"/>
    </location>
</feature>
<keyword evidence="1" id="KW-0472">Membrane</keyword>
<reference evidence="2 3" key="1">
    <citation type="submission" date="2018-07" db="EMBL/GenBank/DDBJ databases">
        <title>Genomic Encyclopedia of Type Strains, Phase IV (KMG-IV): sequencing the most valuable type-strain genomes for metagenomic binning, comparative biology and taxonomic classification.</title>
        <authorList>
            <person name="Goeker M."/>
        </authorList>
    </citation>
    <scope>NUCLEOTIDE SEQUENCE [LARGE SCALE GENOMIC DNA]</scope>
    <source>
        <strain evidence="2 3">DSM 21410</strain>
    </source>
</reference>
<feature type="transmembrane region" description="Helical" evidence="1">
    <location>
        <begin position="85"/>
        <end position="110"/>
    </location>
</feature>
<accession>A0A369A357</accession>
<feature type="transmembrane region" description="Helical" evidence="1">
    <location>
        <begin position="43"/>
        <end position="65"/>
    </location>
</feature>
<evidence type="ECO:0008006" key="4">
    <source>
        <dbReference type="Google" id="ProtNLM"/>
    </source>
</evidence>
<gene>
    <name evidence="2" type="ORF">DES35_10232</name>
</gene>
<comment type="caution">
    <text evidence="2">The sequence shown here is derived from an EMBL/GenBank/DDBJ whole genome shotgun (WGS) entry which is preliminary data.</text>
</comment>
<dbReference type="EMBL" id="QPJS01000002">
    <property type="protein sequence ID" value="RCX03583.1"/>
    <property type="molecule type" value="Genomic_DNA"/>
</dbReference>
<evidence type="ECO:0000256" key="1">
    <source>
        <dbReference type="SAM" id="Phobius"/>
    </source>
</evidence>
<proteinExistence type="predicted"/>
<evidence type="ECO:0000313" key="3">
    <source>
        <dbReference type="Proteomes" id="UP000253517"/>
    </source>
</evidence>